<keyword evidence="2 4" id="KW-0067">ATP-binding</keyword>
<dbReference type="SMART" id="SM00382">
    <property type="entry name" value="AAA"/>
    <property type="match status" value="2"/>
</dbReference>
<evidence type="ECO:0000259" key="3">
    <source>
        <dbReference type="PROSITE" id="PS50893"/>
    </source>
</evidence>
<evidence type="ECO:0000313" key="5">
    <source>
        <dbReference type="Proteomes" id="UP000470470"/>
    </source>
</evidence>
<protein>
    <submittedName>
        <fullName evidence="4">ABC-F family ATP-binding cassette domain-containing protein</fullName>
    </submittedName>
</protein>
<dbReference type="AlphaFoldDB" id="A0A7K3WC13"/>
<organism evidence="4 5">
    <name type="scientific">Goekera deserti</name>
    <dbReference type="NCBI Taxonomy" id="2497753"/>
    <lineage>
        <taxon>Bacteria</taxon>
        <taxon>Bacillati</taxon>
        <taxon>Actinomycetota</taxon>
        <taxon>Actinomycetes</taxon>
        <taxon>Geodermatophilales</taxon>
        <taxon>Geodermatophilaceae</taxon>
        <taxon>Goekera</taxon>
    </lineage>
</organism>
<dbReference type="InterPro" id="IPR027417">
    <property type="entry name" value="P-loop_NTPase"/>
</dbReference>
<dbReference type="GO" id="GO:0005524">
    <property type="term" value="F:ATP binding"/>
    <property type="evidence" value="ECO:0007669"/>
    <property type="project" value="UniProtKB-KW"/>
</dbReference>
<name>A0A7K3WC13_9ACTN</name>
<dbReference type="RefSeq" id="WP_162392713.1">
    <property type="nucleotide sequence ID" value="NZ_JAABOZ010000002.1"/>
</dbReference>
<keyword evidence="5" id="KW-1185">Reference proteome</keyword>
<dbReference type="Proteomes" id="UP000470470">
    <property type="component" value="Unassembled WGS sequence"/>
</dbReference>
<evidence type="ECO:0000313" key="4">
    <source>
        <dbReference type="EMBL" id="NEL53914.1"/>
    </source>
</evidence>
<keyword evidence="1" id="KW-0547">Nucleotide-binding</keyword>
<feature type="domain" description="ABC transporter" evidence="3">
    <location>
        <begin position="4"/>
        <end position="259"/>
    </location>
</feature>
<accession>A0A7K3WC13</accession>
<dbReference type="EMBL" id="JAAGWK010000010">
    <property type="protein sequence ID" value="NEL53914.1"/>
    <property type="molecule type" value="Genomic_DNA"/>
</dbReference>
<feature type="domain" description="ABC transporter" evidence="3">
    <location>
        <begin position="327"/>
        <end position="538"/>
    </location>
</feature>
<dbReference type="Gene3D" id="3.40.50.300">
    <property type="entry name" value="P-loop containing nucleotide triphosphate hydrolases"/>
    <property type="match status" value="2"/>
</dbReference>
<sequence>MGYVDVTGVRFTLPDGRVLLDDVSFRVGDGACAALVGENGAGKTTLLRIISGDLTPEAGSVALVGGLGVMRQFIGSVRDDTTVERFLVDLAPAPVTQAWDAVQAAELALMESDDEPTQMAYATALGHWGDVGGYDVEVTWDTVTVAALGVPYERCKYRELQTLSGGEQKRLALEWLLRGPDQVLLLDEPDNYLDVPGKRWLEQRLQETRKTVLFVSHDRELLDTVADRVVTVEGGTAWVHGGRFSAYPQAREARHERMAELRRRWDEEHQRLVDLTRTMQQLAKNSPDMAARYHAMQTRLAKFEAAGPPPERPPQQEVSMRLTGGRTGIRVLVAEQLELTGLMKPFDLELDYGDRVAVLGANGAGKSHFLRLMAGQDVDHTGTWRLGARVVPGFFAQTHAHPEWLDETLVDLLWHGEPGRPGVDRGRAMATLRRYGLAAQGDQLFRSLSGGQQARFQVLLLELSGATLLLLDEPTDNLDVLSAESLEQALAAFDGTVVAVTHDRWFARSFGRFLVFGSDGVVYEAAEPVFDEARVQRAR</sequence>
<dbReference type="PANTHER" id="PTHR42855">
    <property type="entry name" value="ABC TRANSPORTER ATP-BINDING SUBUNIT"/>
    <property type="match status" value="1"/>
</dbReference>
<evidence type="ECO:0000256" key="2">
    <source>
        <dbReference type="ARBA" id="ARBA00022840"/>
    </source>
</evidence>
<dbReference type="PANTHER" id="PTHR42855:SF1">
    <property type="entry name" value="ABC TRANSPORTER DOMAIN-CONTAINING PROTEIN"/>
    <property type="match status" value="1"/>
</dbReference>
<proteinExistence type="predicted"/>
<dbReference type="InterPro" id="IPR051309">
    <property type="entry name" value="ABCF_ATPase"/>
</dbReference>
<dbReference type="Pfam" id="PF00005">
    <property type="entry name" value="ABC_tran"/>
    <property type="match status" value="2"/>
</dbReference>
<dbReference type="SUPFAM" id="SSF52540">
    <property type="entry name" value="P-loop containing nucleoside triphosphate hydrolases"/>
    <property type="match status" value="2"/>
</dbReference>
<dbReference type="InterPro" id="IPR003593">
    <property type="entry name" value="AAA+_ATPase"/>
</dbReference>
<dbReference type="GO" id="GO:0016887">
    <property type="term" value="F:ATP hydrolysis activity"/>
    <property type="evidence" value="ECO:0007669"/>
    <property type="project" value="InterPro"/>
</dbReference>
<dbReference type="PROSITE" id="PS50893">
    <property type="entry name" value="ABC_TRANSPORTER_2"/>
    <property type="match status" value="2"/>
</dbReference>
<dbReference type="InterPro" id="IPR003439">
    <property type="entry name" value="ABC_transporter-like_ATP-bd"/>
</dbReference>
<gene>
    <name evidence="4" type="ORF">G1H19_07865</name>
</gene>
<comment type="caution">
    <text evidence="4">The sequence shown here is derived from an EMBL/GenBank/DDBJ whole genome shotgun (WGS) entry which is preliminary data.</text>
</comment>
<dbReference type="FunFam" id="3.40.50.300:FF:000011">
    <property type="entry name" value="Putative ABC transporter ATP-binding component"/>
    <property type="match status" value="1"/>
</dbReference>
<evidence type="ECO:0000256" key="1">
    <source>
        <dbReference type="ARBA" id="ARBA00022741"/>
    </source>
</evidence>
<reference evidence="4 5" key="1">
    <citation type="submission" date="2020-02" db="EMBL/GenBank/DDBJ databases">
        <title>The whole genome sequence of CPCC 205119.</title>
        <authorList>
            <person name="Jiang Z."/>
        </authorList>
    </citation>
    <scope>NUCLEOTIDE SEQUENCE [LARGE SCALE GENOMIC DNA]</scope>
    <source>
        <strain evidence="4 5">CPCC 205119</strain>
    </source>
</reference>
<dbReference type="CDD" id="cd03221">
    <property type="entry name" value="ABCF_EF-3"/>
    <property type="match status" value="2"/>
</dbReference>